<accession>A0A285RVT7</accession>
<dbReference type="Pfam" id="PF18941">
    <property type="entry name" value="DUF5688"/>
    <property type="match status" value="1"/>
</dbReference>
<gene>
    <name evidence="2" type="ORF">SAMN02910411_1088</name>
</gene>
<dbReference type="AlphaFoldDB" id="A0A285RVT7"/>
<evidence type="ECO:0000313" key="3">
    <source>
        <dbReference type="Proteomes" id="UP000219563"/>
    </source>
</evidence>
<evidence type="ECO:0000313" key="2">
    <source>
        <dbReference type="EMBL" id="SOB96482.1"/>
    </source>
</evidence>
<evidence type="ECO:0000256" key="1">
    <source>
        <dbReference type="SAM" id="MobiDB-lite"/>
    </source>
</evidence>
<name>A0A285RVT7_9FIRM</name>
<sequence length="347" mass="38899">MDYEKFKQDMEQDVLKNLANRGIETETDVRHIDKLNDGYDALTVKAPGSVIGVNINLSSAFEAYEDGRDYIDIVERASDQAAKGITESKSFDIDKVNDYDQMKQTLSMEVVSAERNADMLEKVPHKNIEDMAVVYRFVLDASDEGRASILVTNQLLDSYGITADQLHEDAMTIAPELRPAVIKTMSETLQEMMGDEAFMMMGMPIAPPENEPLFVATVPDKVQGASVLAYQDFMEQAAERVGGDFYVLPSSIHEILLVRDDGSMNRADLEDMVRTVNATEVQPEDILTDSVYHYDSKDKVFELAEKFEERTAAKQRESALDKLADKKREAPIHESVTRPHDRGGEAL</sequence>
<proteinExistence type="predicted"/>
<protein>
    <submittedName>
        <fullName evidence="2">Uncharacterized protein</fullName>
    </submittedName>
</protein>
<dbReference type="EMBL" id="OBMR01000003">
    <property type="protein sequence ID" value="SOB96482.1"/>
    <property type="molecule type" value="Genomic_DNA"/>
</dbReference>
<reference evidence="2 3" key="1">
    <citation type="submission" date="2017-08" db="EMBL/GenBank/DDBJ databases">
        <authorList>
            <person name="de Groot N.N."/>
        </authorList>
    </citation>
    <scope>NUCLEOTIDE SEQUENCE [LARGE SCALE GENOMIC DNA]</scope>
    <source>
        <strain evidence="2 3">DSM 9787</strain>
    </source>
</reference>
<organism evidence="2 3">
    <name type="scientific">Pseudobutyrivibrio ruminis DSM 9787</name>
    <dbReference type="NCBI Taxonomy" id="1123011"/>
    <lineage>
        <taxon>Bacteria</taxon>
        <taxon>Bacillati</taxon>
        <taxon>Bacillota</taxon>
        <taxon>Clostridia</taxon>
        <taxon>Lachnospirales</taxon>
        <taxon>Lachnospiraceae</taxon>
        <taxon>Pseudobutyrivibrio</taxon>
    </lineage>
</organism>
<dbReference type="RefSeq" id="WP_179670652.1">
    <property type="nucleotide sequence ID" value="NZ_OBMR01000003.1"/>
</dbReference>
<dbReference type="InterPro" id="IPR043743">
    <property type="entry name" value="DUF5688"/>
</dbReference>
<dbReference type="Proteomes" id="UP000219563">
    <property type="component" value="Unassembled WGS sequence"/>
</dbReference>
<feature type="region of interest" description="Disordered" evidence="1">
    <location>
        <begin position="316"/>
        <end position="347"/>
    </location>
</feature>